<evidence type="ECO:0000313" key="3">
    <source>
        <dbReference type="Proteomes" id="UP000016511"/>
    </source>
</evidence>
<evidence type="ECO:0000313" key="2">
    <source>
        <dbReference type="EMBL" id="ERI09152.1"/>
    </source>
</evidence>
<comment type="caution">
    <text evidence="2">The sequence shown here is derived from an EMBL/GenBank/DDBJ whole genome shotgun (WGS) entry which is preliminary data.</text>
</comment>
<proteinExistence type="inferred from homology"/>
<dbReference type="PANTHER" id="PTHR34297">
    <property type="entry name" value="HYPOTHETICAL CYTOSOLIC PROTEIN-RELATED"/>
    <property type="match status" value="1"/>
</dbReference>
<evidence type="ECO:0000256" key="1">
    <source>
        <dbReference type="ARBA" id="ARBA00005721"/>
    </source>
</evidence>
<gene>
    <name evidence="2" type="ORF">HMPREF0083_02667</name>
</gene>
<dbReference type="EMBL" id="AWSJ01000162">
    <property type="protein sequence ID" value="ERI09152.1"/>
    <property type="molecule type" value="Genomic_DNA"/>
</dbReference>
<reference evidence="2 3" key="1">
    <citation type="submission" date="2013-08" db="EMBL/GenBank/DDBJ databases">
        <authorList>
            <person name="Weinstock G."/>
            <person name="Sodergren E."/>
            <person name="Wylie T."/>
            <person name="Fulton L."/>
            <person name="Fulton R."/>
            <person name="Fronick C."/>
            <person name="O'Laughlin M."/>
            <person name="Godfrey J."/>
            <person name="Miner T."/>
            <person name="Herter B."/>
            <person name="Appelbaum E."/>
            <person name="Cordes M."/>
            <person name="Lek S."/>
            <person name="Wollam A."/>
            <person name="Pepin K.H."/>
            <person name="Palsikar V.B."/>
            <person name="Mitreva M."/>
            <person name="Wilson R.K."/>
        </authorList>
    </citation>
    <scope>NUCLEOTIDE SEQUENCE [LARGE SCALE GENOMIC DNA]</scope>
    <source>
        <strain evidence="2 3">ATCC 12856</strain>
    </source>
</reference>
<dbReference type="STRING" id="649747.HMPREF0083_02667"/>
<dbReference type="PANTHER" id="PTHR34297:SF2">
    <property type="entry name" value="ASP23_GLS24 FAMILY ENVELOPE STRESS RESPONSE PROTEIN"/>
    <property type="match status" value="1"/>
</dbReference>
<keyword evidence="3" id="KW-1185">Reference proteome</keyword>
<protein>
    <recommendedName>
        <fullName evidence="4">Asp23/Gls24 family envelope stress response protein</fullName>
    </recommendedName>
</protein>
<dbReference type="PATRIC" id="fig|649747.3.peg.2408"/>
<comment type="similarity">
    <text evidence="1">Belongs to the asp23 family.</text>
</comment>
<dbReference type="HOGENOM" id="CLU_113198_2_0_9"/>
<dbReference type="eggNOG" id="COG1302">
    <property type="taxonomic scope" value="Bacteria"/>
</dbReference>
<dbReference type="InterPro" id="IPR005531">
    <property type="entry name" value="Asp23"/>
</dbReference>
<accession>U1YAJ0</accession>
<evidence type="ECO:0008006" key="4">
    <source>
        <dbReference type="Google" id="ProtNLM"/>
    </source>
</evidence>
<dbReference type="Pfam" id="PF03780">
    <property type="entry name" value="Asp23"/>
    <property type="match status" value="1"/>
</dbReference>
<organism evidence="2 3">
    <name type="scientific">Aneurinibacillus aneurinilyticus ATCC 12856</name>
    <dbReference type="NCBI Taxonomy" id="649747"/>
    <lineage>
        <taxon>Bacteria</taxon>
        <taxon>Bacillati</taxon>
        <taxon>Bacillota</taxon>
        <taxon>Bacilli</taxon>
        <taxon>Bacillales</taxon>
        <taxon>Paenibacillaceae</taxon>
        <taxon>Aneurinibacillus group</taxon>
        <taxon>Aneurinibacillus</taxon>
    </lineage>
</organism>
<name>U1YAJ0_ANEAE</name>
<dbReference type="Proteomes" id="UP000016511">
    <property type="component" value="Unassembled WGS sequence"/>
</dbReference>
<sequence length="139" mass="15435">MKGLGIYGLQQWKRGGREMSVQISTELGKIEIDTEVIATFAGAVAMECYGLVGMSSRRTMKDGIADILRRENLSRGVEVRDENNQTVIDLYIIVSYGTRISEVAHSVQERVKYALDKTLGLTVDEVNIYVQGVRGEMSS</sequence>
<dbReference type="AlphaFoldDB" id="U1YAJ0"/>